<evidence type="ECO:0008006" key="3">
    <source>
        <dbReference type="Google" id="ProtNLM"/>
    </source>
</evidence>
<sequence>MFHSMKNTGNLIIINGKTGITSGFFLKREYPYLRTIRMRKSERVNKLLKTSFFLCLFCLFFVIPSLHAQTSVPVEKLDTFCYSLLFHHNRYEIDYELNENAGMMHRMDSVIRFHHEYHHISSIDILAYTSFEGTWESNIKLSENRASAIKNYLLDTFLFLEQAYLHAEGLSEDWNLFREKVISDENIPFRKQLIEIIDNPNLNYDQKESGIKRLARGATYRYLLKNILFAQRRVDVHVILHYEEEAVLPRIVPPVTVGEPKPRPEPRPESVAPKFWAVKTNLLQWGAGVSNIGVEYPVAGRFSMDFPVVYSPYTIRNSWKIRTLGIQPEFRWWGNRQMIGHFLGLHAHLAYYNMATDELDRYQDKEGKTPLWGAGLSYGYVLPLRGRWNMEFTAGAGYARLVYDVFYNVSNGTAYDTRSKNYWGLTRAGVTLVYKLNK</sequence>
<dbReference type="Gene3D" id="3.30.1330.60">
    <property type="entry name" value="OmpA-like domain"/>
    <property type="match status" value="1"/>
</dbReference>
<protein>
    <recommendedName>
        <fullName evidence="3">DUF3575 domain-containing protein</fullName>
    </recommendedName>
</protein>
<name>A0A5M8NXU9_9BACT</name>
<reference evidence="1 2" key="1">
    <citation type="submission" date="2019-03" db="EMBL/GenBank/DDBJ databases">
        <title>Single cell metagenomics reveals metabolic interactions within the superorganism composed of flagellate Streblomastix strix and complex community of Bacteroidetes bacteria on its surface.</title>
        <authorList>
            <person name="Treitli S.C."/>
            <person name="Kolisko M."/>
            <person name="Husnik F."/>
            <person name="Keeling P."/>
            <person name="Hampl V."/>
        </authorList>
    </citation>
    <scope>NUCLEOTIDE SEQUENCE [LARGE SCALE GENOMIC DNA]</scope>
    <source>
        <strain evidence="1">St1</strain>
    </source>
</reference>
<dbReference type="Proteomes" id="UP000324575">
    <property type="component" value="Unassembled WGS sequence"/>
</dbReference>
<organism evidence="1 2">
    <name type="scientific">Candidatus Ordinivivax streblomastigis</name>
    <dbReference type="NCBI Taxonomy" id="2540710"/>
    <lineage>
        <taxon>Bacteria</taxon>
        <taxon>Pseudomonadati</taxon>
        <taxon>Bacteroidota</taxon>
        <taxon>Bacteroidia</taxon>
        <taxon>Bacteroidales</taxon>
        <taxon>Candidatus Ordinivivax</taxon>
    </lineage>
</organism>
<dbReference type="AlphaFoldDB" id="A0A5M8NXU9"/>
<dbReference type="SUPFAM" id="SSF103088">
    <property type="entry name" value="OmpA-like"/>
    <property type="match status" value="1"/>
</dbReference>
<dbReference type="Pfam" id="PF12099">
    <property type="entry name" value="DUF3575"/>
    <property type="match status" value="1"/>
</dbReference>
<accession>A0A5M8NXU9</accession>
<gene>
    <name evidence="1" type="ORF">EZS26_003205</name>
</gene>
<evidence type="ECO:0000313" key="2">
    <source>
        <dbReference type="Proteomes" id="UP000324575"/>
    </source>
</evidence>
<dbReference type="InterPro" id="IPR021958">
    <property type="entry name" value="DUF3575"/>
</dbReference>
<dbReference type="EMBL" id="SNRX01000059">
    <property type="protein sequence ID" value="KAA6300644.1"/>
    <property type="molecule type" value="Genomic_DNA"/>
</dbReference>
<evidence type="ECO:0000313" key="1">
    <source>
        <dbReference type="EMBL" id="KAA6300644.1"/>
    </source>
</evidence>
<comment type="caution">
    <text evidence="1">The sequence shown here is derived from an EMBL/GenBank/DDBJ whole genome shotgun (WGS) entry which is preliminary data.</text>
</comment>
<proteinExistence type="predicted"/>
<dbReference type="InterPro" id="IPR036737">
    <property type="entry name" value="OmpA-like_sf"/>
</dbReference>